<dbReference type="OrthoDB" id="3980at2759"/>
<dbReference type="AlphaFoldDB" id="A0A9R1X5C0"/>
<dbReference type="PANTHER" id="PTHR34127">
    <property type="entry name" value="OS04G0405600 PROTEIN"/>
    <property type="match status" value="1"/>
</dbReference>
<dbReference type="PANTHER" id="PTHR34127:SF3">
    <property type="entry name" value="INITIATION FACTOR 4F SUBUNIT (DUF1350)"/>
    <property type="match status" value="1"/>
</dbReference>
<dbReference type="Pfam" id="PF07082">
    <property type="entry name" value="DUF1350"/>
    <property type="match status" value="2"/>
</dbReference>
<evidence type="ECO:0000313" key="2">
    <source>
        <dbReference type="Proteomes" id="UP000235145"/>
    </source>
</evidence>
<evidence type="ECO:0000313" key="1">
    <source>
        <dbReference type="EMBL" id="KAJ0199851.1"/>
    </source>
</evidence>
<dbReference type="Proteomes" id="UP000235145">
    <property type="component" value="Unassembled WGS sequence"/>
</dbReference>
<protein>
    <submittedName>
        <fullName evidence="1">Uncharacterized protein</fullName>
    </submittedName>
</protein>
<reference evidence="1 2" key="1">
    <citation type="journal article" date="2017" name="Nat. Commun.">
        <title>Genome assembly with in vitro proximity ligation data and whole-genome triplication in lettuce.</title>
        <authorList>
            <person name="Reyes-Chin-Wo S."/>
            <person name="Wang Z."/>
            <person name="Yang X."/>
            <person name="Kozik A."/>
            <person name="Arikit S."/>
            <person name="Song C."/>
            <person name="Xia L."/>
            <person name="Froenicke L."/>
            <person name="Lavelle D.O."/>
            <person name="Truco M.J."/>
            <person name="Xia R."/>
            <person name="Zhu S."/>
            <person name="Xu C."/>
            <person name="Xu H."/>
            <person name="Xu X."/>
            <person name="Cox K."/>
            <person name="Korf I."/>
            <person name="Meyers B.C."/>
            <person name="Michelmore R.W."/>
        </authorList>
    </citation>
    <scope>NUCLEOTIDE SEQUENCE [LARGE SCALE GENOMIC DNA]</scope>
    <source>
        <strain evidence="2">cv. Salinas</strain>
        <tissue evidence="1">Seedlings</tissue>
    </source>
</reference>
<sequence length="410" mass="45066">MATTTIASMGTSTCGSMELAASSFTPKYLSSKLQHKEPHWFGFSWNKIRNLNASSRSLRMISNGYSGRGVYRVKKDKDDDKIYRRLDSCLVIPPPKGKKPKAIIKFLGGAFIGAVPEVTYSYLLGLLANEGYLIISVPYNVTFDHSKAATEVYDKFHLCLDSILTSGLPNDDVSSAQLVDLPLYSVGHSNGALLQVLSGSYFSERIPKANAIISYNNRPATEAVPYFEQLGPLVSQLMPVVEASPVSSMAKGAADAWRVFLDTAESMAPDYDPEARVSLNKFVDQLPSVFNQVAQGISEFKPTPNENRECCKNSYNIRKTLLVKFNSDAIDETDLLEETLRPRVEAIGGTLDKISLSGNHITPCIQEPKLQVGDVYTPADAIAQVLKTLSLNETKVLATTISDWFSRIDE</sequence>
<keyword evidence="2" id="KW-1185">Reference proteome</keyword>
<proteinExistence type="predicted"/>
<dbReference type="InterPro" id="IPR010765">
    <property type="entry name" value="DUF1350"/>
</dbReference>
<gene>
    <name evidence="1" type="ORF">LSAT_V11C600326940</name>
</gene>
<organism evidence="1 2">
    <name type="scientific">Lactuca sativa</name>
    <name type="common">Garden lettuce</name>
    <dbReference type="NCBI Taxonomy" id="4236"/>
    <lineage>
        <taxon>Eukaryota</taxon>
        <taxon>Viridiplantae</taxon>
        <taxon>Streptophyta</taxon>
        <taxon>Embryophyta</taxon>
        <taxon>Tracheophyta</taxon>
        <taxon>Spermatophyta</taxon>
        <taxon>Magnoliopsida</taxon>
        <taxon>eudicotyledons</taxon>
        <taxon>Gunneridae</taxon>
        <taxon>Pentapetalae</taxon>
        <taxon>asterids</taxon>
        <taxon>campanulids</taxon>
        <taxon>Asterales</taxon>
        <taxon>Asteraceae</taxon>
        <taxon>Cichorioideae</taxon>
        <taxon>Cichorieae</taxon>
        <taxon>Lactucinae</taxon>
        <taxon>Lactuca</taxon>
    </lineage>
</organism>
<dbReference type="EMBL" id="NBSK02000006">
    <property type="protein sequence ID" value="KAJ0199851.1"/>
    <property type="molecule type" value="Genomic_DNA"/>
</dbReference>
<name>A0A9R1X5C0_LACSA</name>
<accession>A0A9R1X5C0</accession>
<comment type="caution">
    <text evidence="1">The sequence shown here is derived from an EMBL/GenBank/DDBJ whole genome shotgun (WGS) entry which is preliminary data.</text>
</comment>
<dbReference type="Gramene" id="rna-gnl|WGS:NBSK|LSAT_6X74301_mrna">
    <property type="protein sequence ID" value="cds-PLY80244.1"/>
    <property type="gene ID" value="gene-LSAT_6X74301"/>
</dbReference>